<dbReference type="Proteomes" id="UP000034320">
    <property type="component" value="Unassembled WGS sequence"/>
</dbReference>
<keyword evidence="10 13" id="KW-1133">Transmembrane helix</keyword>
<feature type="domain" description="Peptidase M50" evidence="14">
    <location>
        <begin position="15"/>
        <end position="111"/>
    </location>
</feature>
<dbReference type="InterPro" id="IPR044537">
    <property type="entry name" value="Rip2-like"/>
</dbReference>
<gene>
    <name evidence="15" type="ORF">UV09_C0001G0031</name>
</gene>
<dbReference type="InterPro" id="IPR052348">
    <property type="entry name" value="Metallopeptidase_M50B"/>
</dbReference>
<dbReference type="Pfam" id="PF02163">
    <property type="entry name" value="Peptidase_M50"/>
    <property type="match status" value="1"/>
</dbReference>
<evidence type="ECO:0000313" key="16">
    <source>
        <dbReference type="Proteomes" id="UP000034320"/>
    </source>
</evidence>
<dbReference type="EMBL" id="LCDD01000001">
    <property type="protein sequence ID" value="KKS47999.1"/>
    <property type="molecule type" value="Genomic_DNA"/>
</dbReference>
<dbReference type="InterPro" id="IPR008915">
    <property type="entry name" value="Peptidase_M50"/>
</dbReference>
<dbReference type="CDD" id="cd06158">
    <property type="entry name" value="S2P-M50_like_1"/>
    <property type="match status" value="1"/>
</dbReference>
<dbReference type="GO" id="GO:0046872">
    <property type="term" value="F:metal ion binding"/>
    <property type="evidence" value="ECO:0007669"/>
    <property type="project" value="UniProtKB-KW"/>
</dbReference>
<evidence type="ECO:0000256" key="10">
    <source>
        <dbReference type="ARBA" id="ARBA00022989"/>
    </source>
</evidence>
<dbReference type="GO" id="GO:0006508">
    <property type="term" value="P:proteolysis"/>
    <property type="evidence" value="ECO:0007669"/>
    <property type="project" value="UniProtKB-KW"/>
</dbReference>
<dbReference type="GO" id="GO:0005886">
    <property type="term" value="C:plasma membrane"/>
    <property type="evidence" value="ECO:0007669"/>
    <property type="project" value="UniProtKB-SubCell"/>
</dbReference>
<keyword evidence="12 13" id="KW-0472">Membrane</keyword>
<protein>
    <submittedName>
        <fullName evidence="15">Peptidase M50</fullName>
    </submittedName>
</protein>
<feature type="transmembrane region" description="Helical" evidence="13">
    <location>
        <begin position="175"/>
        <end position="193"/>
    </location>
</feature>
<keyword evidence="7" id="KW-0479">Metal-binding</keyword>
<keyword evidence="6 13" id="KW-0812">Transmembrane</keyword>
<feature type="transmembrane region" description="Helical" evidence="13">
    <location>
        <begin position="122"/>
        <end position="146"/>
    </location>
</feature>
<evidence type="ECO:0000256" key="12">
    <source>
        <dbReference type="ARBA" id="ARBA00023136"/>
    </source>
</evidence>
<evidence type="ECO:0000256" key="7">
    <source>
        <dbReference type="ARBA" id="ARBA00022723"/>
    </source>
</evidence>
<dbReference type="PANTHER" id="PTHR35864">
    <property type="entry name" value="ZINC METALLOPROTEASE MJ0611-RELATED"/>
    <property type="match status" value="1"/>
</dbReference>
<evidence type="ECO:0000256" key="8">
    <source>
        <dbReference type="ARBA" id="ARBA00022801"/>
    </source>
</evidence>
<comment type="cofactor">
    <cofactor evidence="1">
        <name>Zn(2+)</name>
        <dbReference type="ChEBI" id="CHEBI:29105"/>
    </cofactor>
</comment>
<feature type="transmembrane region" description="Helical" evidence="13">
    <location>
        <begin position="91"/>
        <end position="115"/>
    </location>
</feature>
<organism evidence="15 16">
    <name type="scientific">Candidatus Gottesmanbacteria bacterium GW2011_GWA2_42_18</name>
    <dbReference type="NCBI Taxonomy" id="1618442"/>
    <lineage>
        <taxon>Bacteria</taxon>
        <taxon>Candidatus Gottesmaniibacteriota</taxon>
    </lineage>
</organism>
<dbReference type="PATRIC" id="fig|1618442.3.peg.28"/>
<feature type="transmembrane region" description="Helical" evidence="13">
    <location>
        <begin position="12"/>
        <end position="33"/>
    </location>
</feature>
<evidence type="ECO:0000259" key="14">
    <source>
        <dbReference type="Pfam" id="PF02163"/>
    </source>
</evidence>
<evidence type="ECO:0000256" key="9">
    <source>
        <dbReference type="ARBA" id="ARBA00022833"/>
    </source>
</evidence>
<proteinExistence type="inferred from homology"/>
<evidence type="ECO:0000256" key="1">
    <source>
        <dbReference type="ARBA" id="ARBA00001947"/>
    </source>
</evidence>
<keyword evidence="11" id="KW-0482">Metalloprotease</keyword>
<keyword evidence="4" id="KW-1003">Cell membrane</keyword>
<dbReference type="AlphaFoldDB" id="A0A0G0ZH42"/>
<accession>A0A0G0ZH42</accession>
<comment type="subcellular location">
    <subcellularLocation>
        <location evidence="2">Cell membrane</location>
        <topology evidence="2">Multi-pass membrane protein</topology>
    </subcellularLocation>
</comment>
<dbReference type="GO" id="GO:0008237">
    <property type="term" value="F:metallopeptidase activity"/>
    <property type="evidence" value="ECO:0007669"/>
    <property type="project" value="UniProtKB-KW"/>
</dbReference>
<evidence type="ECO:0000313" key="15">
    <source>
        <dbReference type="EMBL" id="KKS47999.1"/>
    </source>
</evidence>
<keyword evidence="5" id="KW-0645">Protease</keyword>
<name>A0A0G0ZH42_9BACT</name>
<evidence type="ECO:0000256" key="11">
    <source>
        <dbReference type="ARBA" id="ARBA00023049"/>
    </source>
</evidence>
<comment type="similarity">
    <text evidence="3">Belongs to the peptidase M50B family.</text>
</comment>
<reference evidence="15 16" key="1">
    <citation type="journal article" date="2015" name="Nature">
        <title>rRNA introns, odd ribosomes, and small enigmatic genomes across a large radiation of phyla.</title>
        <authorList>
            <person name="Brown C.T."/>
            <person name="Hug L.A."/>
            <person name="Thomas B.C."/>
            <person name="Sharon I."/>
            <person name="Castelle C.J."/>
            <person name="Singh A."/>
            <person name="Wilkins M.J."/>
            <person name="Williams K.H."/>
            <person name="Banfield J.F."/>
        </authorList>
    </citation>
    <scope>NUCLEOTIDE SEQUENCE [LARGE SCALE GENOMIC DNA]</scope>
</reference>
<evidence type="ECO:0000256" key="13">
    <source>
        <dbReference type="SAM" id="Phobius"/>
    </source>
</evidence>
<evidence type="ECO:0000256" key="2">
    <source>
        <dbReference type="ARBA" id="ARBA00004651"/>
    </source>
</evidence>
<feature type="transmembrane region" description="Helical" evidence="13">
    <location>
        <begin position="53"/>
        <end position="71"/>
    </location>
</feature>
<evidence type="ECO:0000256" key="5">
    <source>
        <dbReference type="ARBA" id="ARBA00022670"/>
    </source>
</evidence>
<evidence type="ECO:0000256" key="3">
    <source>
        <dbReference type="ARBA" id="ARBA00007931"/>
    </source>
</evidence>
<evidence type="ECO:0000256" key="6">
    <source>
        <dbReference type="ARBA" id="ARBA00022692"/>
    </source>
</evidence>
<keyword evidence="9" id="KW-0862">Zinc</keyword>
<evidence type="ECO:0000256" key="4">
    <source>
        <dbReference type="ARBA" id="ARBA00022475"/>
    </source>
</evidence>
<sequence>MLDLLFQNPLSFLIFAVILLSVIAVHEFSHAAAADRLGDPTARLAGRLTLNPLSHLDPVGTILFLLAGFGWGKPVPFDPFNLKNPKKDSAVISFAGPLSNIIMAIAASFLLRLLINLAQLGFNFFLIDILVTFIRFNLLLAVFNLIPVHPLDGFRVVAGLLPKKYYHDWLELERYGMIFLIFLIFPFFGASPVSKIISPLMNFFLSFLLPGSIGGII</sequence>
<comment type="caution">
    <text evidence="15">The sequence shown here is derived from an EMBL/GenBank/DDBJ whole genome shotgun (WGS) entry which is preliminary data.</text>
</comment>
<dbReference type="PANTHER" id="PTHR35864:SF1">
    <property type="entry name" value="ZINC METALLOPROTEASE YWHC-RELATED"/>
    <property type="match status" value="1"/>
</dbReference>
<keyword evidence="8" id="KW-0378">Hydrolase</keyword>